<dbReference type="GO" id="GO:0071920">
    <property type="term" value="C:cleavage body"/>
    <property type="evidence" value="ECO:0007669"/>
    <property type="project" value="EnsemblFungi"/>
</dbReference>
<dbReference type="Gene3D" id="1.10.1410.10">
    <property type="match status" value="1"/>
</dbReference>
<name>A0A084G6I8_PSEDA</name>
<dbReference type="OrthoDB" id="412748at2759"/>
<evidence type="ECO:0000313" key="20">
    <source>
        <dbReference type="EMBL" id="KEZ42950.1"/>
    </source>
</evidence>
<dbReference type="KEGG" id="sapo:SAPIO_CDS5397"/>
<dbReference type="SUPFAM" id="SSF81631">
    <property type="entry name" value="PAP/OAS1 substrate-binding domain"/>
    <property type="match status" value="1"/>
</dbReference>
<feature type="binding site" evidence="14">
    <location>
        <position position="221"/>
    </location>
    <ligand>
        <name>ATP</name>
        <dbReference type="ChEBI" id="CHEBI:30616"/>
    </ligand>
</feature>
<evidence type="ECO:0000256" key="12">
    <source>
        <dbReference type="ARBA" id="ARBA00023242"/>
    </source>
</evidence>
<comment type="catalytic activity">
    <reaction evidence="13">
        <text>RNA(n) + ATP = RNA(n)-3'-adenine ribonucleotide + diphosphate</text>
        <dbReference type="Rhea" id="RHEA:11332"/>
        <dbReference type="Rhea" id="RHEA-COMP:14527"/>
        <dbReference type="Rhea" id="RHEA-COMP:17347"/>
        <dbReference type="ChEBI" id="CHEBI:30616"/>
        <dbReference type="ChEBI" id="CHEBI:33019"/>
        <dbReference type="ChEBI" id="CHEBI:140395"/>
        <dbReference type="ChEBI" id="CHEBI:173115"/>
        <dbReference type="EC" id="2.7.7.19"/>
    </reaction>
</comment>
<dbReference type="VEuPathDB" id="FungiDB:SAPIO_CDS5397"/>
<feature type="binding site" evidence="15">
    <location>
        <position position="156"/>
    </location>
    <ligand>
        <name>Mg(2+)</name>
        <dbReference type="ChEBI" id="CHEBI:18420"/>
        <label>2</label>
        <note>catalytic</note>
    </ligand>
</feature>
<keyword evidence="6 15" id="KW-0479">Metal-binding</keyword>
<evidence type="ECO:0000256" key="16">
    <source>
        <dbReference type="SAM" id="MobiDB-lite"/>
    </source>
</evidence>
<feature type="region of interest" description="Disordered" evidence="16">
    <location>
        <begin position="570"/>
        <end position="628"/>
    </location>
</feature>
<feature type="domain" description="Poly(A) polymerase central" evidence="18">
    <location>
        <begin position="212"/>
        <end position="357"/>
    </location>
</feature>
<evidence type="ECO:0000259" key="17">
    <source>
        <dbReference type="Pfam" id="PF04926"/>
    </source>
</evidence>
<evidence type="ECO:0000256" key="5">
    <source>
        <dbReference type="ARBA" id="ARBA00022679"/>
    </source>
</evidence>
<keyword evidence="9 15" id="KW-0460">Magnesium</keyword>
<feature type="domain" description="Poly(A) polymerase nucleotidyltransferase" evidence="19">
    <location>
        <begin position="9"/>
        <end position="207"/>
    </location>
</feature>
<dbReference type="GO" id="GO:0003723">
    <property type="term" value="F:RNA binding"/>
    <property type="evidence" value="ECO:0007669"/>
    <property type="project" value="UniProtKB-UniRule"/>
</dbReference>
<evidence type="ECO:0000256" key="14">
    <source>
        <dbReference type="PIRSR" id="PIRSR018425-1"/>
    </source>
</evidence>
<evidence type="ECO:0000256" key="8">
    <source>
        <dbReference type="ARBA" id="ARBA00022840"/>
    </source>
</evidence>
<keyword evidence="20" id="KW-0548">Nucleotidyltransferase</keyword>
<dbReference type="FunFam" id="3.30.460.10:FF:000002">
    <property type="entry name" value="Poly(A) polymerase alpha, putative"/>
    <property type="match status" value="1"/>
</dbReference>
<evidence type="ECO:0000256" key="6">
    <source>
        <dbReference type="ARBA" id="ARBA00022723"/>
    </source>
</evidence>
<keyword evidence="21" id="KW-1185">Reference proteome</keyword>
<dbReference type="SUPFAM" id="SSF81301">
    <property type="entry name" value="Nucleotidyltransferase"/>
    <property type="match status" value="1"/>
</dbReference>
<evidence type="ECO:0000256" key="15">
    <source>
        <dbReference type="PIRSR" id="PIRSR018425-2"/>
    </source>
</evidence>
<evidence type="ECO:0000256" key="7">
    <source>
        <dbReference type="ARBA" id="ARBA00022741"/>
    </source>
</evidence>
<comment type="similarity">
    <text evidence="3 13">Belongs to the poly(A) polymerase family.</text>
</comment>
<comment type="cofactor">
    <cofactor evidence="15">
        <name>Mg(2+)</name>
        <dbReference type="ChEBI" id="CHEBI:18420"/>
    </cofactor>
    <text evidence="15">Binds 2 magnesium ions. Also active with manganese.</text>
</comment>
<protein>
    <recommendedName>
        <fullName evidence="13">Poly(A) polymerase</fullName>
        <ecNumber evidence="13">2.7.7.19</ecNumber>
    </recommendedName>
</protein>
<dbReference type="PANTHER" id="PTHR10682">
    <property type="entry name" value="POLY A POLYMERASE"/>
    <property type="match status" value="1"/>
</dbReference>
<comment type="caution">
    <text evidence="20">The sequence shown here is derived from an EMBL/GenBank/DDBJ whole genome shotgun (WGS) entry which is preliminary data.</text>
</comment>
<dbReference type="GO" id="GO:1990817">
    <property type="term" value="F:poly(A) RNA polymerase activity"/>
    <property type="evidence" value="ECO:0007669"/>
    <property type="project" value="UniProtKB-UniRule"/>
</dbReference>
<keyword evidence="11" id="KW-0464">Manganese</keyword>
<dbReference type="GO" id="GO:0005829">
    <property type="term" value="C:cytosol"/>
    <property type="evidence" value="ECO:0007669"/>
    <property type="project" value="EnsemblFungi"/>
</dbReference>
<dbReference type="GO" id="GO:0005524">
    <property type="term" value="F:ATP binding"/>
    <property type="evidence" value="ECO:0007669"/>
    <property type="project" value="UniProtKB-UniRule"/>
</dbReference>
<comment type="function">
    <text evidence="13">Polymerase that creates the 3'-poly(A) tail of mRNA's.</text>
</comment>
<comment type="cofactor">
    <cofactor evidence="1">
        <name>Mn(2+)</name>
        <dbReference type="ChEBI" id="CHEBI:29035"/>
    </cofactor>
</comment>
<evidence type="ECO:0000256" key="4">
    <source>
        <dbReference type="ARBA" id="ARBA00022664"/>
    </source>
</evidence>
<evidence type="ECO:0000313" key="21">
    <source>
        <dbReference type="Proteomes" id="UP000028545"/>
    </source>
</evidence>
<sequence length="628" mass="69223">MASADRQLGVTPPISMALPTPAEIEANNAMVEELRKQGIFESKEETDKRNLVLESLQKMCDEFVTRVAQEKDQGLARDARGKIFTYGGFRLGVFGPGSDIDTLVVAPKYVTRDDYFAIFPDLLLEMAPKGAITGLAVVTDAFVPIIKFEYWGISIDMIFSRIAMLKKLPTNTSQFNLTDTALLRGLDETEIRSLNGTRVAHEILDLVPEQSTFQMALRAIKLWAQRRAIYANVMGYPGGVAWAMLVARVCQLYPRATAATIVSKFFCIMRQWPWPQPVLLKHIERAPLGYRIWNPVVYPSDKHHLMPIITPAYPSMNAAYNINRSSMSIIQTELSRADGITDGIVVGQRPWSDLFEKHTFFTADYKYYLAIVSSGITKDAHKKWSGFVESKVRMLVLALDRHDTIALAQAFVKGYDRVHKCNADSEIQKVQQGDLAYMIKEEDAPKEEQTSPVKSETKPDPGANEKNSAGGSNSNGDVAGSADAVKNEEGANGVKAGDENVYIYTTTHYIGLALRPGQKSINLANEVGEFKKLCKGWEKFDHQLNAITVQHLRNSDLPDDVFAEGEVKPRKRVVRKANGTGPSPPVDAKQATNGTTSQVDSKKRAAAETGAAAPAAKRRQPASVVAAG</sequence>
<dbReference type="AlphaFoldDB" id="A0A084G6I8"/>
<evidence type="ECO:0000256" key="11">
    <source>
        <dbReference type="ARBA" id="ARBA00023211"/>
    </source>
</evidence>
<keyword evidence="8 13" id="KW-0067">ATP-binding</keyword>
<feature type="compositionally biased region" description="Polar residues" evidence="16">
    <location>
        <begin position="590"/>
        <end position="599"/>
    </location>
</feature>
<evidence type="ECO:0000256" key="13">
    <source>
        <dbReference type="PIRNR" id="PIRNR018425"/>
    </source>
</evidence>
<dbReference type="Proteomes" id="UP000028545">
    <property type="component" value="Unassembled WGS sequence"/>
</dbReference>
<keyword evidence="4 13" id="KW-0507">mRNA processing</keyword>
<dbReference type="InterPro" id="IPR011068">
    <property type="entry name" value="NuclTrfase_I-like_C"/>
</dbReference>
<keyword evidence="7 13" id="KW-0547">Nucleotide-binding</keyword>
<evidence type="ECO:0000259" key="19">
    <source>
        <dbReference type="Pfam" id="PF20750"/>
    </source>
</evidence>
<dbReference type="PANTHER" id="PTHR10682:SF10">
    <property type="entry name" value="POLYNUCLEOTIDE ADENYLYLTRANSFERASE"/>
    <property type="match status" value="1"/>
</dbReference>
<feature type="binding site" evidence="14">
    <location>
        <position position="230"/>
    </location>
    <ligand>
        <name>ATP</name>
        <dbReference type="ChEBI" id="CHEBI:30616"/>
    </ligand>
</feature>
<dbReference type="InterPro" id="IPR007010">
    <property type="entry name" value="PolA_pol_RNA-bd_dom"/>
</dbReference>
<proteinExistence type="inferred from homology"/>
<feature type="region of interest" description="Disordered" evidence="16">
    <location>
        <begin position="442"/>
        <end position="481"/>
    </location>
</feature>
<feature type="binding site" evidence="15">
    <location>
        <position position="99"/>
    </location>
    <ligand>
        <name>Mg(2+)</name>
        <dbReference type="ChEBI" id="CHEBI:18420"/>
        <label>2</label>
        <note>catalytic</note>
    </ligand>
</feature>
<evidence type="ECO:0000256" key="10">
    <source>
        <dbReference type="ARBA" id="ARBA00022884"/>
    </source>
</evidence>
<feature type="binding site" evidence="14">
    <location>
        <begin position="99"/>
        <end position="101"/>
    </location>
    <ligand>
        <name>ATP</name>
        <dbReference type="ChEBI" id="CHEBI:30616"/>
    </ligand>
</feature>
<dbReference type="Pfam" id="PF20750">
    <property type="entry name" value="PAP_NTPase"/>
    <property type="match status" value="1"/>
</dbReference>
<keyword evidence="12 13" id="KW-0539">Nucleus</keyword>
<dbReference type="InterPro" id="IPR014492">
    <property type="entry name" value="PolyA_polymerase"/>
</dbReference>
<dbReference type="GO" id="GO:0033621">
    <property type="term" value="P:nuclear mRNA surveillance of meiosis-specific transcripts"/>
    <property type="evidence" value="ECO:0007669"/>
    <property type="project" value="EnsemblFungi"/>
</dbReference>
<dbReference type="OMA" id="PAYPAMC"/>
<dbReference type="GO" id="GO:0033620">
    <property type="term" value="C:Mei2 nuclear dot complex"/>
    <property type="evidence" value="ECO:0007669"/>
    <property type="project" value="EnsemblFungi"/>
</dbReference>
<feature type="binding site" evidence="15">
    <location>
        <position position="101"/>
    </location>
    <ligand>
        <name>Mg(2+)</name>
        <dbReference type="ChEBI" id="CHEBI:18420"/>
        <label>2</label>
        <note>catalytic</note>
    </ligand>
</feature>
<dbReference type="Gene3D" id="3.30.70.590">
    <property type="entry name" value="Poly(A) polymerase predicted RNA binding domain"/>
    <property type="match status" value="1"/>
</dbReference>
<keyword evidence="10" id="KW-0694">RNA-binding</keyword>
<gene>
    <name evidence="20" type="ORF">SAPIO_CDS5397</name>
</gene>
<evidence type="ECO:0000256" key="1">
    <source>
        <dbReference type="ARBA" id="ARBA00001936"/>
    </source>
</evidence>
<dbReference type="RefSeq" id="XP_016642749.1">
    <property type="nucleotide sequence ID" value="XM_016787734.1"/>
</dbReference>
<reference evidence="20 21" key="1">
    <citation type="journal article" date="2014" name="Genome Announc.">
        <title>Draft genome sequence of the pathogenic fungus Scedosporium apiospermum.</title>
        <authorList>
            <person name="Vandeputte P."/>
            <person name="Ghamrawi S."/>
            <person name="Rechenmann M."/>
            <person name="Iltis A."/>
            <person name="Giraud S."/>
            <person name="Fleury M."/>
            <person name="Thornton C."/>
            <person name="Delhaes L."/>
            <person name="Meyer W."/>
            <person name="Papon N."/>
            <person name="Bouchara J.P."/>
        </authorList>
    </citation>
    <scope>NUCLEOTIDE SEQUENCE [LARGE SCALE GENOMIC DNA]</scope>
    <source>
        <strain evidence="20 21">IHEM 14462</strain>
    </source>
</reference>
<comment type="subcellular location">
    <subcellularLocation>
        <location evidence="2 13">Nucleus</location>
    </subcellularLocation>
</comment>
<evidence type="ECO:0000256" key="3">
    <source>
        <dbReference type="ARBA" id="ARBA00010912"/>
    </source>
</evidence>
<dbReference type="EC" id="2.7.7.19" evidence="13"/>
<dbReference type="EMBL" id="JOWA01000098">
    <property type="protein sequence ID" value="KEZ42950.1"/>
    <property type="molecule type" value="Genomic_DNA"/>
</dbReference>
<dbReference type="HOGENOM" id="CLU_011511_4_1_1"/>
<feature type="compositionally biased region" description="Basic and acidic residues" evidence="16">
    <location>
        <begin position="442"/>
        <end position="459"/>
    </location>
</feature>
<dbReference type="FunFam" id="3.30.70.590:FF:000003">
    <property type="entry name" value="Poly(A) polymerase"/>
    <property type="match status" value="1"/>
</dbReference>
<dbReference type="PIRSF" id="PIRSF018425">
    <property type="entry name" value="PolyA_polymerase"/>
    <property type="match status" value="1"/>
</dbReference>
<dbReference type="GO" id="GO:0046872">
    <property type="term" value="F:metal ion binding"/>
    <property type="evidence" value="ECO:0007669"/>
    <property type="project" value="UniProtKB-KW"/>
</dbReference>
<organism evidence="20 21">
    <name type="scientific">Pseudallescheria apiosperma</name>
    <name type="common">Scedosporium apiospermum</name>
    <dbReference type="NCBI Taxonomy" id="563466"/>
    <lineage>
        <taxon>Eukaryota</taxon>
        <taxon>Fungi</taxon>
        <taxon>Dikarya</taxon>
        <taxon>Ascomycota</taxon>
        <taxon>Pezizomycotina</taxon>
        <taxon>Sordariomycetes</taxon>
        <taxon>Hypocreomycetidae</taxon>
        <taxon>Microascales</taxon>
        <taxon>Microascaceae</taxon>
        <taxon>Scedosporium</taxon>
    </lineage>
</organism>
<feature type="binding site" evidence="14">
    <location>
        <begin position="239"/>
        <end position="240"/>
    </location>
    <ligand>
        <name>ATP</name>
        <dbReference type="ChEBI" id="CHEBI:30616"/>
    </ligand>
</feature>
<dbReference type="SUPFAM" id="SSF55003">
    <property type="entry name" value="PAP/Archaeal CCA-adding enzyme, C-terminal domain"/>
    <property type="match status" value="1"/>
</dbReference>
<dbReference type="InterPro" id="IPR043519">
    <property type="entry name" value="NT_sf"/>
</dbReference>
<dbReference type="Pfam" id="PF04926">
    <property type="entry name" value="PAP_RNA-bind"/>
    <property type="match status" value="1"/>
</dbReference>
<dbReference type="GO" id="GO:1990251">
    <property type="term" value="C:nuclear exosome focus"/>
    <property type="evidence" value="ECO:0007669"/>
    <property type="project" value="EnsemblFungi"/>
</dbReference>
<dbReference type="GO" id="GO:0005847">
    <property type="term" value="C:mRNA cleavage and polyadenylation specificity factor complex"/>
    <property type="evidence" value="ECO:0007669"/>
    <property type="project" value="EnsemblFungi"/>
</dbReference>
<evidence type="ECO:0000259" key="18">
    <source>
        <dbReference type="Pfam" id="PF04928"/>
    </source>
</evidence>
<feature type="binding site" evidence="15">
    <location>
        <position position="99"/>
    </location>
    <ligand>
        <name>Mg(2+)</name>
        <dbReference type="ChEBI" id="CHEBI:18420"/>
        <label>1</label>
        <note>catalytic</note>
    </ligand>
</feature>
<feature type="domain" description="Poly(A) polymerase RNA-binding" evidence="17">
    <location>
        <begin position="359"/>
        <end position="571"/>
    </location>
</feature>
<feature type="binding site" evidence="14">
    <location>
        <position position="156"/>
    </location>
    <ligand>
        <name>ATP</name>
        <dbReference type="ChEBI" id="CHEBI:30616"/>
    </ligand>
</feature>
<accession>A0A084G6I8</accession>
<evidence type="ECO:0000256" key="9">
    <source>
        <dbReference type="ARBA" id="ARBA00022842"/>
    </source>
</evidence>
<dbReference type="CDD" id="cd05402">
    <property type="entry name" value="NT_PAP_TUTase"/>
    <property type="match status" value="1"/>
</dbReference>
<dbReference type="Gene3D" id="3.30.460.10">
    <property type="entry name" value="Beta Polymerase, domain 2"/>
    <property type="match status" value="1"/>
</dbReference>
<dbReference type="GeneID" id="27724469"/>
<keyword evidence="5 13" id="KW-0808">Transferase</keyword>
<evidence type="ECO:0000256" key="2">
    <source>
        <dbReference type="ARBA" id="ARBA00004123"/>
    </source>
</evidence>
<dbReference type="InterPro" id="IPR007012">
    <property type="entry name" value="PolA_pol_cen_dom"/>
</dbReference>
<feature type="binding site" evidence="15">
    <location>
        <position position="101"/>
    </location>
    <ligand>
        <name>Mg(2+)</name>
        <dbReference type="ChEBI" id="CHEBI:18420"/>
        <label>1</label>
        <note>catalytic</note>
    </ligand>
</feature>
<dbReference type="Pfam" id="PF04928">
    <property type="entry name" value="PAP_central"/>
    <property type="match status" value="1"/>
</dbReference>
<dbReference type="FunFam" id="1.10.1410.10:FF:000001">
    <property type="entry name" value="Putative poly(A) polymerase gamma"/>
    <property type="match status" value="1"/>
</dbReference>
<dbReference type="InterPro" id="IPR048840">
    <property type="entry name" value="PolA_pol_NTPase"/>
</dbReference>
<dbReference type="GO" id="GO:0180010">
    <property type="term" value="P:co-transcriptional mRNA 3'-end processing, cleavage and polyadenylation pathway"/>
    <property type="evidence" value="ECO:0007669"/>
    <property type="project" value="EnsemblFungi"/>
</dbReference>
<feature type="compositionally biased region" description="Polar residues" evidence="16">
    <location>
        <begin position="465"/>
        <end position="476"/>
    </location>
</feature>